<evidence type="ECO:0000256" key="1">
    <source>
        <dbReference type="ARBA" id="ARBA00001947"/>
    </source>
</evidence>
<comment type="cofactor">
    <cofactor evidence="1 10">
        <name>Zn(2+)</name>
        <dbReference type="ChEBI" id="CHEBI:29105"/>
    </cofactor>
</comment>
<comment type="catalytic activity">
    <reaction evidence="9 10">
        <text>hydrogencarbonate + H(+) = CO2 + H2O</text>
        <dbReference type="Rhea" id="RHEA:10748"/>
        <dbReference type="ChEBI" id="CHEBI:15377"/>
        <dbReference type="ChEBI" id="CHEBI:15378"/>
        <dbReference type="ChEBI" id="CHEBI:16526"/>
        <dbReference type="ChEBI" id="CHEBI:17544"/>
        <dbReference type="EC" id="4.2.1.1"/>
    </reaction>
</comment>
<dbReference type="InterPro" id="IPR018338">
    <property type="entry name" value="Carbonic_anhydrase_a-class_CS"/>
</dbReference>
<dbReference type="GO" id="GO:0004089">
    <property type="term" value="F:carbonate dehydratase activity"/>
    <property type="evidence" value="ECO:0007669"/>
    <property type="project" value="UniProtKB-UniRule"/>
</dbReference>
<evidence type="ECO:0000256" key="2">
    <source>
        <dbReference type="ARBA" id="ARBA00002904"/>
    </source>
</evidence>
<dbReference type="SMART" id="SM01057">
    <property type="entry name" value="Carb_anhydrase"/>
    <property type="match status" value="1"/>
</dbReference>
<dbReference type="CDD" id="cd03124">
    <property type="entry name" value="alpha_CA_prokaryotic_like"/>
    <property type="match status" value="1"/>
</dbReference>
<dbReference type="EMBL" id="JACHGR010000001">
    <property type="protein sequence ID" value="MBB6054557.1"/>
    <property type="molecule type" value="Genomic_DNA"/>
</dbReference>
<comment type="caution">
    <text evidence="12">The sequence shown here is derived from an EMBL/GenBank/DDBJ whole genome shotgun (WGS) entry which is preliminary data.</text>
</comment>
<feature type="chain" id="PRO_5033095891" description="Carbonic anhydrase" evidence="10">
    <location>
        <begin position="20"/>
        <end position="244"/>
    </location>
</feature>
<evidence type="ECO:0000256" key="7">
    <source>
        <dbReference type="ARBA" id="ARBA00022833"/>
    </source>
</evidence>
<reference evidence="12 13" key="1">
    <citation type="submission" date="2020-08" db="EMBL/GenBank/DDBJ databases">
        <title>Genomic Encyclopedia of Type Strains, Phase IV (KMG-IV): sequencing the most valuable type-strain genomes for metagenomic binning, comparative biology and taxonomic classification.</title>
        <authorList>
            <person name="Goeker M."/>
        </authorList>
    </citation>
    <scope>NUCLEOTIDE SEQUENCE [LARGE SCALE GENOMIC DNA]</scope>
    <source>
        <strain evidence="12 13">DSM 22975</strain>
    </source>
</reference>
<organism evidence="12 13">
    <name type="scientific">Tolumonas osonensis</name>
    <dbReference type="NCBI Taxonomy" id="675874"/>
    <lineage>
        <taxon>Bacteria</taxon>
        <taxon>Pseudomonadati</taxon>
        <taxon>Pseudomonadota</taxon>
        <taxon>Gammaproteobacteria</taxon>
        <taxon>Aeromonadales</taxon>
        <taxon>Aeromonadaceae</taxon>
        <taxon>Tolumonas</taxon>
    </lineage>
</organism>
<dbReference type="SUPFAM" id="SSF51069">
    <property type="entry name" value="Carbonic anhydrase"/>
    <property type="match status" value="1"/>
</dbReference>
<keyword evidence="8 10" id="KW-0456">Lyase</keyword>
<dbReference type="PROSITE" id="PS00162">
    <property type="entry name" value="ALPHA_CA_1"/>
    <property type="match status" value="1"/>
</dbReference>
<dbReference type="RefSeq" id="WP_188025349.1">
    <property type="nucleotide sequence ID" value="NZ_JACHGR010000001.1"/>
</dbReference>
<comment type="similarity">
    <text evidence="3 10">Belongs to the alpha-carbonic anhydrase family.</text>
</comment>
<evidence type="ECO:0000256" key="6">
    <source>
        <dbReference type="ARBA" id="ARBA00022723"/>
    </source>
</evidence>
<dbReference type="EC" id="4.2.1.1" evidence="4 10"/>
<dbReference type="InterPro" id="IPR001148">
    <property type="entry name" value="CA_dom"/>
</dbReference>
<keyword evidence="6 10" id="KW-0479">Metal-binding</keyword>
<dbReference type="Proteomes" id="UP000585721">
    <property type="component" value="Unassembled WGS sequence"/>
</dbReference>
<dbReference type="Pfam" id="PF00194">
    <property type="entry name" value="Carb_anhydrase"/>
    <property type="match status" value="1"/>
</dbReference>
<comment type="function">
    <text evidence="2 10">Reversible hydration of carbon dioxide.</text>
</comment>
<evidence type="ECO:0000313" key="12">
    <source>
        <dbReference type="EMBL" id="MBB6054557.1"/>
    </source>
</evidence>
<keyword evidence="10" id="KW-0732">Signal</keyword>
<keyword evidence="7 10" id="KW-0862">Zinc</keyword>
<evidence type="ECO:0000259" key="11">
    <source>
        <dbReference type="PROSITE" id="PS51144"/>
    </source>
</evidence>
<evidence type="ECO:0000256" key="10">
    <source>
        <dbReference type="RuleBase" id="RU367011"/>
    </source>
</evidence>
<evidence type="ECO:0000313" key="13">
    <source>
        <dbReference type="Proteomes" id="UP000585721"/>
    </source>
</evidence>
<dbReference type="GO" id="GO:0008270">
    <property type="term" value="F:zinc ion binding"/>
    <property type="evidence" value="ECO:0007669"/>
    <property type="project" value="UniProtKB-UniRule"/>
</dbReference>
<proteinExistence type="inferred from homology"/>
<feature type="signal peptide" evidence="10">
    <location>
        <begin position="1"/>
        <end position="19"/>
    </location>
</feature>
<dbReference type="PANTHER" id="PTHR18952:SF265">
    <property type="entry name" value="CARBONIC ANHYDRASE"/>
    <property type="match status" value="1"/>
</dbReference>
<dbReference type="InterPro" id="IPR023561">
    <property type="entry name" value="Carbonic_anhydrase_a-class"/>
</dbReference>
<evidence type="ECO:0000256" key="8">
    <source>
        <dbReference type="ARBA" id="ARBA00023239"/>
    </source>
</evidence>
<accession>A0A841GAA2</accession>
<dbReference type="AlphaFoldDB" id="A0A841GAA2"/>
<dbReference type="PANTHER" id="PTHR18952">
    <property type="entry name" value="CARBONIC ANHYDRASE"/>
    <property type="match status" value="1"/>
</dbReference>
<evidence type="ECO:0000256" key="3">
    <source>
        <dbReference type="ARBA" id="ARBA00010718"/>
    </source>
</evidence>
<feature type="domain" description="Alpha-carbonic anhydrase" evidence="11">
    <location>
        <begin position="24"/>
        <end position="244"/>
    </location>
</feature>
<sequence length="244" mass="26811">MKKNLFGAAMLLASFSAFAAEHHAHWGYNGETGPENWAKLTPEFGACAGKNQTPVNLTGFIKADLKPLKFNYKTGGSQILNNGHTVQVVYDAGSNVVIDGVEYGLKQFHFHAPSENLIQGESYPLEGHFVHADKDGNLAVVTVMFKEGHENTALKNLWAHMPAKEGDKIALSPAFNAQTLFPNNHAYYRFSGSLTTPPCTEGVRWIVLKKPAFVSKAQIDAFKKVMGQDNNRPVQAINAREILE</sequence>
<dbReference type="InterPro" id="IPR036398">
    <property type="entry name" value="CA_dom_sf"/>
</dbReference>
<dbReference type="InterPro" id="IPR041891">
    <property type="entry name" value="Alpha_CA_prokaryot-like"/>
</dbReference>
<gene>
    <name evidence="12" type="ORF">HNR75_000422</name>
</gene>
<dbReference type="Gene3D" id="3.10.200.10">
    <property type="entry name" value="Alpha carbonic anhydrase"/>
    <property type="match status" value="1"/>
</dbReference>
<evidence type="ECO:0000256" key="4">
    <source>
        <dbReference type="ARBA" id="ARBA00012925"/>
    </source>
</evidence>
<dbReference type="PROSITE" id="PS51144">
    <property type="entry name" value="ALPHA_CA_2"/>
    <property type="match status" value="1"/>
</dbReference>
<evidence type="ECO:0000256" key="9">
    <source>
        <dbReference type="ARBA" id="ARBA00048348"/>
    </source>
</evidence>
<evidence type="ECO:0000256" key="5">
    <source>
        <dbReference type="ARBA" id="ARBA00014628"/>
    </source>
</evidence>
<keyword evidence="13" id="KW-1185">Reference proteome</keyword>
<name>A0A841GAA2_9GAMM</name>
<protein>
    <recommendedName>
        <fullName evidence="5 10">Carbonic anhydrase</fullName>
        <ecNumber evidence="4 10">4.2.1.1</ecNumber>
    </recommendedName>
</protein>